<dbReference type="EMBL" id="CM037019">
    <property type="protein sequence ID" value="KAH7672125.1"/>
    <property type="molecule type" value="Genomic_DNA"/>
</dbReference>
<proteinExistence type="predicted"/>
<gene>
    <name evidence="1" type="ORF">IHE45_09G032600</name>
</gene>
<comment type="caution">
    <text evidence="1">The sequence shown here is derived from an EMBL/GenBank/DDBJ whole genome shotgun (WGS) entry which is preliminary data.</text>
</comment>
<evidence type="ECO:0000313" key="1">
    <source>
        <dbReference type="EMBL" id="KAH7672125.1"/>
    </source>
</evidence>
<protein>
    <submittedName>
        <fullName evidence="1">GH3 family protein</fullName>
    </submittedName>
</protein>
<keyword evidence="2" id="KW-1185">Reference proteome</keyword>
<evidence type="ECO:0000313" key="2">
    <source>
        <dbReference type="Proteomes" id="UP000827976"/>
    </source>
</evidence>
<name>A0ACB7VE02_DIOAL</name>
<dbReference type="Proteomes" id="UP000827976">
    <property type="component" value="Chromosome 9"/>
</dbReference>
<reference evidence="2" key="1">
    <citation type="journal article" date="2022" name="Nat. Commun.">
        <title>Chromosome evolution and the genetic basis of agronomically important traits in greater yam.</title>
        <authorList>
            <person name="Bredeson J.V."/>
            <person name="Lyons J.B."/>
            <person name="Oniyinde I.O."/>
            <person name="Okereke N.R."/>
            <person name="Kolade O."/>
            <person name="Nnabue I."/>
            <person name="Nwadili C.O."/>
            <person name="Hribova E."/>
            <person name="Parker M."/>
            <person name="Nwogha J."/>
            <person name="Shu S."/>
            <person name="Carlson J."/>
            <person name="Kariba R."/>
            <person name="Muthemba S."/>
            <person name="Knop K."/>
            <person name="Barton G.J."/>
            <person name="Sherwood A.V."/>
            <person name="Lopez-Montes A."/>
            <person name="Asiedu R."/>
            <person name="Jamnadass R."/>
            <person name="Muchugi A."/>
            <person name="Goodstein D."/>
            <person name="Egesi C.N."/>
            <person name="Featherston J."/>
            <person name="Asfaw A."/>
            <person name="Simpson G.G."/>
            <person name="Dolezel J."/>
            <person name="Hendre P.S."/>
            <person name="Van Deynze A."/>
            <person name="Kumar P.L."/>
            <person name="Obidiegwu J.E."/>
            <person name="Bhattacharjee R."/>
            <person name="Rokhsar D.S."/>
        </authorList>
    </citation>
    <scope>NUCLEOTIDE SEQUENCE [LARGE SCALE GENOMIC DNA]</scope>
    <source>
        <strain evidence="2">cv. TDa95/00328</strain>
    </source>
</reference>
<accession>A0ACB7VE02</accession>
<sequence length="211" mass="24403">MWSRRKLRASLGHSEILRALSLSLNQRSGLLMHSNEDLRPLPSLRTMPQPRGDLHWKVVSVYINRMGQVMVKMKSKHVAGTITKKKKSVVVDVCKNIPAWAGRHLLEGGEQRRYFGLRTREGRVVEFECRSQREYKPRAQSGLYRYRFQCNVVKPAGFYNSTAELKFVCRRSLLLTINIDKNTEKDLQLTVEEAANSWRLKSSKLWTSLAT</sequence>
<organism evidence="1 2">
    <name type="scientific">Dioscorea alata</name>
    <name type="common">Purple yam</name>
    <dbReference type="NCBI Taxonomy" id="55571"/>
    <lineage>
        <taxon>Eukaryota</taxon>
        <taxon>Viridiplantae</taxon>
        <taxon>Streptophyta</taxon>
        <taxon>Embryophyta</taxon>
        <taxon>Tracheophyta</taxon>
        <taxon>Spermatophyta</taxon>
        <taxon>Magnoliopsida</taxon>
        <taxon>Liliopsida</taxon>
        <taxon>Dioscoreales</taxon>
        <taxon>Dioscoreaceae</taxon>
        <taxon>Dioscorea</taxon>
    </lineage>
</organism>